<evidence type="ECO:0000313" key="2">
    <source>
        <dbReference type="EMBL" id="KNC69469.1"/>
    </source>
</evidence>
<organism evidence="2 3">
    <name type="scientific">Sphaeroforma arctica JP610</name>
    <dbReference type="NCBI Taxonomy" id="667725"/>
    <lineage>
        <taxon>Eukaryota</taxon>
        <taxon>Ichthyosporea</taxon>
        <taxon>Ichthyophonida</taxon>
        <taxon>Sphaeroforma</taxon>
    </lineage>
</organism>
<feature type="non-terminal residue" evidence="2">
    <location>
        <position position="78"/>
    </location>
</feature>
<dbReference type="InterPro" id="IPR011249">
    <property type="entry name" value="Metalloenz_LuxS/M16"/>
</dbReference>
<dbReference type="GeneID" id="25918525"/>
<accession>A0A0L0EYK8</accession>
<reference evidence="2 3" key="1">
    <citation type="submission" date="2011-02" db="EMBL/GenBank/DDBJ databases">
        <title>The Genome Sequence of Sphaeroforma arctica JP610.</title>
        <authorList>
            <consortium name="The Broad Institute Genome Sequencing Platform"/>
            <person name="Russ C."/>
            <person name="Cuomo C."/>
            <person name="Young S.K."/>
            <person name="Zeng Q."/>
            <person name="Gargeya S."/>
            <person name="Alvarado L."/>
            <person name="Berlin A."/>
            <person name="Chapman S.B."/>
            <person name="Chen Z."/>
            <person name="Freedman E."/>
            <person name="Gellesch M."/>
            <person name="Goldberg J."/>
            <person name="Griggs A."/>
            <person name="Gujja S."/>
            <person name="Heilman E."/>
            <person name="Heiman D."/>
            <person name="Howarth C."/>
            <person name="Mehta T."/>
            <person name="Neiman D."/>
            <person name="Pearson M."/>
            <person name="Roberts A."/>
            <person name="Saif S."/>
            <person name="Shea T."/>
            <person name="Shenoy N."/>
            <person name="Sisk P."/>
            <person name="Stolte C."/>
            <person name="Sykes S."/>
            <person name="White J."/>
            <person name="Yandava C."/>
            <person name="Burger G."/>
            <person name="Gray M.W."/>
            <person name="Holland P.W.H."/>
            <person name="King N."/>
            <person name="Lang F.B.F."/>
            <person name="Roger A.J."/>
            <person name="Ruiz-Trillo I."/>
            <person name="Haas B."/>
            <person name="Nusbaum C."/>
            <person name="Birren B."/>
        </authorList>
    </citation>
    <scope>NUCLEOTIDE SEQUENCE [LARGE SCALE GENOMIC DNA]</scope>
    <source>
        <strain evidence="2 3">JP610</strain>
    </source>
</reference>
<gene>
    <name evidence="2" type="ORF">SARC_18021</name>
</gene>
<feature type="domain" description="Peptidase M16 C-terminal" evidence="1">
    <location>
        <begin position="12"/>
        <end position="56"/>
    </location>
</feature>
<dbReference type="InterPro" id="IPR007863">
    <property type="entry name" value="Peptidase_M16_C"/>
</dbReference>
<dbReference type="RefSeq" id="XP_014143371.1">
    <property type="nucleotide sequence ID" value="XM_014287896.1"/>
</dbReference>
<dbReference type="GO" id="GO:0046872">
    <property type="term" value="F:metal ion binding"/>
    <property type="evidence" value="ECO:0007669"/>
    <property type="project" value="InterPro"/>
</dbReference>
<dbReference type="AlphaFoldDB" id="A0A0L0EYK8"/>
<protein>
    <recommendedName>
        <fullName evidence="1">Peptidase M16 C-terminal domain-containing protein</fullName>
    </recommendedName>
</protein>
<dbReference type="Proteomes" id="UP000054560">
    <property type="component" value="Unassembled WGS sequence"/>
</dbReference>
<dbReference type="Gene3D" id="3.30.830.10">
    <property type="entry name" value="Metalloenzyme, LuxS/M16 peptidase-like"/>
    <property type="match status" value="1"/>
</dbReference>
<evidence type="ECO:0000259" key="1">
    <source>
        <dbReference type="Pfam" id="PF05193"/>
    </source>
</evidence>
<keyword evidence="3" id="KW-1185">Reference proteome</keyword>
<evidence type="ECO:0000313" key="3">
    <source>
        <dbReference type="Proteomes" id="UP000054560"/>
    </source>
</evidence>
<dbReference type="SUPFAM" id="SSF63411">
    <property type="entry name" value="LuxS/MPP-like metallohydrolase"/>
    <property type="match status" value="1"/>
</dbReference>
<dbReference type="EMBL" id="KQ254831">
    <property type="protein sequence ID" value="KNC69469.1"/>
    <property type="molecule type" value="Genomic_DNA"/>
</dbReference>
<proteinExistence type="predicted"/>
<sequence>MYTHTHTDIDVRASLWDLCNKYYRPNLMKLTMVSCDSLDTMQAMVEAHFSDLVPTANERPDLIKMAGGDGNRHAAFSK</sequence>
<name>A0A0L0EYK8_9EUKA</name>
<dbReference type="Pfam" id="PF05193">
    <property type="entry name" value="Peptidase_M16_C"/>
    <property type="match status" value="1"/>
</dbReference>